<evidence type="ECO:0000259" key="2">
    <source>
        <dbReference type="Pfam" id="PF09994"/>
    </source>
</evidence>
<evidence type="ECO:0000313" key="3">
    <source>
        <dbReference type="EMBL" id="PCH34305.1"/>
    </source>
</evidence>
<dbReference type="EMBL" id="KB467831">
    <property type="protein sequence ID" value="PCH34305.1"/>
    <property type="molecule type" value="Genomic_DNA"/>
</dbReference>
<reference evidence="3 4" key="1">
    <citation type="journal article" date="2012" name="Science">
        <title>The Paleozoic origin of enzymatic lignin decomposition reconstructed from 31 fungal genomes.</title>
        <authorList>
            <person name="Floudas D."/>
            <person name="Binder M."/>
            <person name="Riley R."/>
            <person name="Barry K."/>
            <person name="Blanchette R.A."/>
            <person name="Henrissat B."/>
            <person name="Martinez A.T."/>
            <person name="Otillar R."/>
            <person name="Spatafora J.W."/>
            <person name="Yadav J.S."/>
            <person name="Aerts A."/>
            <person name="Benoit I."/>
            <person name="Boyd A."/>
            <person name="Carlson A."/>
            <person name="Copeland A."/>
            <person name="Coutinho P.M."/>
            <person name="de Vries R.P."/>
            <person name="Ferreira P."/>
            <person name="Findley K."/>
            <person name="Foster B."/>
            <person name="Gaskell J."/>
            <person name="Glotzer D."/>
            <person name="Gorecki P."/>
            <person name="Heitman J."/>
            <person name="Hesse C."/>
            <person name="Hori C."/>
            <person name="Igarashi K."/>
            <person name="Jurgens J.A."/>
            <person name="Kallen N."/>
            <person name="Kersten P."/>
            <person name="Kohler A."/>
            <person name="Kuees U."/>
            <person name="Kumar T.K.A."/>
            <person name="Kuo A."/>
            <person name="LaButti K."/>
            <person name="Larrondo L.F."/>
            <person name="Lindquist E."/>
            <person name="Ling A."/>
            <person name="Lombard V."/>
            <person name="Lucas S."/>
            <person name="Lundell T."/>
            <person name="Martin R."/>
            <person name="McLaughlin D.J."/>
            <person name="Morgenstern I."/>
            <person name="Morin E."/>
            <person name="Murat C."/>
            <person name="Nagy L.G."/>
            <person name="Nolan M."/>
            <person name="Ohm R.A."/>
            <person name="Patyshakuliyeva A."/>
            <person name="Rokas A."/>
            <person name="Ruiz-Duenas F.J."/>
            <person name="Sabat G."/>
            <person name="Salamov A."/>
            <person name="Samejima M."/>
            <person name="Schmutz J."/>
            <person name="Slot J.C."/>
            <person name="St John F."/>
            <person name="Stenlid J."/>
            <person name="Sun H."/>
            <person name="Sun S."/>
            <person name="Syed K."/>
            <person name="Tsang A."/>
            <person name="Wiebenga A."/>
            <person name="Young D."/>
            <person name="Pisabarro A."/>
            <person name="Eastwood D.C."/>
            <person name="Martin F."/>
            <person name="Cullen D."/>
            <person name="Grigoriev I.V."/>
            <person name="Hibbett D.S."/>
        </authorList>
    </citation>
    <scope>NUCLEOTIDE SEQUENCE [LARGE SCALE GENOMIC DNA]</scope>
    <source>
        <strain evidence="3 4">MD-104</strain>
    </source>
</reference>
<dbReference type="InterPro" id="IPR018712">
    <property type="entry name" value="Tle1-like_cat"/>
</dbReference>
<sequence length="499" mass="56678">MFPQDPHALGSQGSPPSTPDNAVLGEEIDADVVPPYCPPGQRTLVLCFDGTGDQFDTDNSNVIMLFSMLMKDRPSEQLVYYQAGIGTYTIPEIATPTYASLSKTLDEMIAWDMNAHVMGGYEFLMSNYHSGDKICLFGFSRGAYTARALAGMVHKVGLLPKGNHQQVPFAYHMFGRTDETGWKQSKAFKKCFSMDVDIDFIGVWDTVCSIGLIPRTLPFTSSNSAIRVFRHALSLDEHRAKFKANHYQWPTQEEHAKGVQHGEMPKSGPKKGLILNLRKDTQRPDQLEHERHYTARDEDQTRTDVLEVWFAGCHCDVGGGSVPNDSKHNLARIPLRWMIRECFKMNTGIRFHAEGLRSIGLDPASLWPHVQPRPPAIYSMPSLTADHARASTADTLVNGDEHPLTEEENDYIDALSPIYDQLQLAKYWWVLEVIPLEHRHKRMDGTWEDRLTINMGRGRVVPTDRPFRVHRSVKLRQDKQNYKPNAIFDEKKLDIEWVD</sequence>
<dbReference type="OMA" id="GWWVLEF"/>
<dbReference type="AlphaFoldDB" id="A0A2H3IXY3"/>
<dbReference type="PANTHER" id="PTHR33840:SF2">
    <property type="entry name" value="TLE1 PHOSPHOLIPASE DOMAIN-CONTAINING PROTEIN"/>
    <property type="match status" value="1"/>
</dbReference>
<accession>A0A2H3IXY3</accession>
<dbReference type="OrthoDB" id="3162439at2759"/>
<dbReference type="Proteomes" id="UP000218811">
    <property type="component" value="Unassembled WGS sequence"/>
</dbReference>
<evidence type="ECO:0000313" key="4">
    <source>
        <dbReference type="Proteomes" id="UP000218811"/>
    </source>
</evidence>
<dbReference type="STRING" id="742152.A0A2H3IXY3"/>
<dbReference type="PANTHER" id="PTHR33840">
    <property type="match status" value="1"/>
</dbReference>
<dbReference type="Pfam" id="PF09994">
    <property type="entry name" value="T6SS_Tle1-like_cat"/>
    <property type="match status" value="1"/>
</dbReference>
<organism evidence="3 4">
    <name type="scientific">Wolfiporia cocos (strain MD-104)</name>
    <name type="common">Brown rot fungus</name>
    <dbReference type="NCBI Taxonomy" id="742152"/>
    <lineage>
        <taxon>Eukaryota</taxon>
        <taxon>Fungi</taxon>
        <taxon>Dikarya</taxon>
        <taxon>Basidiomycota</taxon>
        <taxon>Agaricomycotina</taxon>
        <taxon>Agaricomycetes</taxon>
        <taxon>Polyporales</taxon>
        <taxon>Phaeolaceae</taxon>
        <taxon>Wolfiporia</taxon>
    </lineage>
</organism>
<evidence type="ECO:0000256" key="1">
    <source>
        <dbReference type="SAM" id="MobiDB-lite"/>
    </source>
</evidence>
<keyword evidence="4" id="KW-1185">Reference proteome</keyword>
<dbReference type="SUPFAM" id="SSF53474">
    <property type="entry name" value="alpha/beta-Hydrolases"/>
    <property type="match status" value="1"/>
</dbReference>
<feature type="region of interest" description="Disordered" evidence="1">
    <location>
        <begin position="1"/>
        <end position="23"/>
    </location>
</feature>
<feature type="domain" description="T6SS Phospholipase effector Tle1-like catalytic" evidence="2">
    <location>
        <begin position="42"/>
        <end position="341"/>
    </location>
</feature>
<name>A0A2H3IXY3_WOLCO</name>
<protein>
    <recommendedName>
        <fullName evidence="2">T6SS Phospholipase effector Tle1-like catalytic domain-containing protein</fullName>
    </recommendedName>
</protein>
<proteinExistence type="predicted"/>
<gene>
    <name evidence="3" type="ORF">WOLCODRAFT_61605</name>
</gene>
<dbReference type="InterPro" id="IPR029058">
    <property type="entry name" value="AB_hydrolase_fold"/>
</dbReference>